<reference evidence="6 7" key="1">
    <citation type="submission" date="2016-10" db="EMBL/GenBank/DDBJ databases">
        <authorList>
            <person name="de Groot N.N."/>
        </authorList>
    </citation>
    <scope>NUCLEOTIDE SEQUENCE [LARGE SCALE GENOMIC DNA]</scope>
    <source>
        <strain evidence="7">P4-7,KCTC 19426,CECT 7604</strain>
    </source>
</reference>
<evidence type="ECO:0000259" key="5">
    <source>
        <dbReference type="PROSITE" id="PS50977"/>
    </source>
</evidence>
<evidence type="ECO:0000256" key="1">
    <source>
        <dbReference type="ARBA" id="ARBA00023015"/>
    </source>
</evidence>
<dbReference type="RefSeq" id="WP_090478356.1">
    <property type="nucleotide sequence ID" value="NZ_LT629710.1"/>
</dbReference>
<gene>
    <name evidence="6" type="ORF">SAMN04515671_3567</name>
</gene>
<keyword evidence="3" id="KW-0804">Transcription</keyword>
<dbReference type="InterPro" id="IPR050109">
    <property type="entry name" value="HTH-type_TetR-like_transc_reg"/>
</dbReference>
<dbReference type="PRINTS" id="PR00455">
    <property type="entry name" value="HTHTETR"/>
</dbReference>
<keyword evidence="7" id="KW-1185">Reference proteome</keyword>
<name>A0A1H0RGZ9_9ACTN</name>
<evidence type="ECO:0000256" key="2">
    <source>
        <dbReference type="ARBA" id="ARBA00023125"/>
    </source>
</evidence>
<sequence>MNVPINPSTRPGLSRDRIVDAAIRLAAAEGVNGLSMRRLATELGVQAMSLYHYVPSNAALLVLMADRTVAALPDPDPNRTWEEQLLAMLLAAYRAGVGNPAVCR</sequence>
<dbReference type="PANTHER" id="PTHR30055">
    <property type="entry name" value="HTH-TYPE TRANSCRIPTIONAL REGULATOR RUTR"/>
    <property type="match status" value="1"/>
</dbReference>
<dbReference type="Gene3D" id="1.10.357.10">
    <property type="entry name" value="Tetracycline Repressor, domain 2"/>
    <property type="match status" value="1"/>
</dbReference>
<dbReference type="AlphaFoldDB" id="A0A1H0RGZ9"/>
<evidence type="ECO:0000313" key="6">
    <source>
        <dbReference type="EMBL" id="SDP28784.1"/>
    </source>
</evidence>
<dbReference type="InterPro" id="IPR001647">
    <property type="entry name" value="HTH_TetR"/>
</dbReference>
<dbReference type="STRING" id="1090615.SAMN04515671_3567"/>
<dbReference type="PROSITE" id="PS50977">
    <property type="entry name" value="HTH_TETR_2"/>
    <property type="match status" value="1"/>
</dbReference>
<feature type="domain" description="HTH tetR-type" evidence="5">
    <location>
        <begin position="12"/>
        <end position="72"/>
    </location>
</feature>
<organism evidence="6 7">
    <name type="scientific">Nakamurella panacisegetis</name>
    <dbReference type="NCBI Taxonomy" id="1090615"/>
    <lineage>
        <taxon>Bacteria</taxon>
        <taxon>Bacillati</taxon>
        <taxon>Actinomycetota</taxon>
        <taxon>Actinomycetes</taxon>
        <taxon>Nakamurellales</taxon>
        <taxon>Nakamurellaceae</taxon>
        <taxon>Nakamurella</taxon>
    </lineage>
</organism>
<proteinExistence type="predicted"/>
<dbReference type="GO" id="GO:0000976">
    <property type="term" value="F:transcription cis-regulatory region binding"/>
    <property type="evidence" value="ECO:0007669"/>
    <property type="project" value="TreeGrafter"/>
</dbReference>
<evidence type="ECO:0000313" key="7">
    <source>
        <dbReference type="Proteomes" id="UP000198741"/>
    </source>
</evidence>
<dbReference type="SUPFAM" id="SSF46689">
    <property type="entry name" value="Homeodomain-like"/>
    <property type="match status" value="1"/>
</dbReference>
<dbReference type="Proteomes" id="UP000198741">
    <property type="component" value="Chromosome I"/>
</dbReference>
<dbReference type="Pfam" id="PF00440">
    <property type="entry name" value="TetR_N"/>
    <property type="match status" value="1"/>
</dbReference>
<protein>
    <submittedName>
        <fullName evidence="6">Regulatory protein, tetR family</fullName>
    </submittedName>
</protein>
<feature type="DNA-binding region" description="H-T-H motif" evidence="4">
    <location>
        <begin position="35"/>
        <end position="54"/>
    </location>
</feature>
<dbReference type="OrthoDB" id="329481at2"/>
<evidence type="ECO:0000256" key="3">
    <source>
        <dbReference type="ARBA" id="ARBA00023163"/>
    </source>
</evidence>
<evidence type="ECO:0000256" key="4">
    <source>
        <dbReference type="PROSITE-ProRule" id="PRU00335"/>
    </source>
</evidence>
<dbReference type="InterPro" id="IPR009057">
    <property type="entry name" value="Homeodomain-like_sf"/>
</dbReference>
<accession>A0A1H0RGZ9</accession>
<dbReference type="GO" id="GO:0003700">
    <property type="term" value="F:DNA-binding transcription factor activity"/>
    <property type="evidence" value="ECO:0007669"/>
    <property type="project" value="TreeGrafter"/>
</dbReference>
<keyword evidence="1" id="KW-0805">Transcription regulation</keyword>
<dbReference type="EMBL" id="LT629710">
    <property type="protein sequence ID" value="SDP28784.1"/>
    <property type="molecule type" value="Genomic_DNA"/>
</dbReference>
<dbReference type="PANTHER" id="PTHR30055:SF151">
    <property type="entry name" value="TRANSCRIPTIONAL REGULATORY PROTEIN"/>
    <property type="match status" value="1"/>
</dbReference>
<keyword evidence="2 4" id="KW-0238">DNA-binding</keyword>